<reference evidence="2" key="1">
    <citation type="submission" date="2014-09" db="EMBL/GenBank/DDBJ databases">
        <authorList>
            <person name="Mudge J."/>
            <person name="Ramaraj T."/>
            <person name="Lindquist I.E."/>
            <person name="Bharti A.K."/>
            <person name="Sundararajan A."/>
            <person name="Cameron C.T."/>
            <person name="Woodward J.E."/>
            <person name="May G.D."/>
            <person name="Brubaker C."/>
            <person name="Broadhvest J."/>
            <person name="Wilkins T.A."/>
        </authorList>
    </citation>
    <scope>NUCLEOTIDE SEQUENCE</scope>
    <source>
        <strain evidence="2">cv. AKA8401</strain>
    </source>
</reference>
<evidence type="ECO:0000313" key="2">
    <source>
        <dbReference type="Proteomes" id="UP000032142"/>
    </source>
</evidence>
<proteinExistence type="predicted"/>
<name>A0A0B0PT01_GOSAR</name>
<organism evidence="1 2">
    <name type="scientific">Gossypium arboreum</name>
    <name type="common">Tree cotton</name>
    <name type="synonym">Gossypium nanking</name>
    <dbReference type="NCBI Taxonomy" id="29729"/>
    <lineage>
        <taxon>Eukaryota</taxon>
        <taxon>Viridiplantae</taxon>
        <taxon>Streptophyta</taxon>
        <taxon>Embryophyta</taxon>
        <taxon>Tracheophyta</taxon>
        <taxon>Spermatophyta</taxon>
        <taxon>Magnoliopsida</taxon>
        <taxon>eudicotyledons</taxon>
        <taxon>Gunneridae</taxon>
        <taxon>Pentapetalae</taxon>
        <taxon>rosids</taxon>
        <taxon>malvids</taxon>
        <taxon>Malvales</taxon>
        <taxon>Malvaceae</taxon>
        <taxon>Malvoideae</taxon>
        <taxon>Gossypium</taxon>
    </lineage>
</organism>
<dbReference type="AlphaFoldDB" id="A0A0B0PT01"/>
<keyword evidence="2" id="KW-1185">Reference proteome</keyword>
<sequence length="24" mass="2590">MASFGVVSLFACGLLCIKLRSMRS</sequence>
<accession>A0A0B0PT01</accession>
<protein>
    <submittedName>
        <fullName evidence="1">Uncharacterized protein</fullName>
    </submittedName>
</protein>
<gene>
    <name evidence="1" type="ORF">F383_33583</name>
</gene>
<evidence type="ECO:0000313" key="1">
    <source>
        <dbReference type="EMBL" id="KHG26536.1"/>
    </source>
</evidence>
<dbReference type="EMBL" id="KN437183">
    <property type="protein sequence ID" value="KHG26536.1"/>
    <property type="molecule type" value="Genomic_DNA"/>
</dbReference>
<dbReference type="Proteomes" id="UP000032142">
    <property type="component" value="Unassembled WGS sequence"/>
</dbReference>